<evidence type="ECO:0000313" key="1">
    <source>
        <dbReference type="EMBL" id="KAJ7518824.1"/>
    </source>
</evidence>
<keyword evidence="2" id="KW-1185">Reference proteome</keyword>
<accession>A0ACC2AMP8</accession>
<sequence>MVVDSSSAAVAAIHLHYERKQDTPAEGQHVHIWKMVQYSLHICSIVMATIFSFLFVGILKSVAAVTGYSSSRDDAFELCRSDKMGKTEAASIHEEGEMISNVRDQLDHV</sequence>
<dbReference type="Proteomes" id="UP001162992">
    <property type="component" value="Chromosome 20"/>
</dbReference>
<comment type="caution">
    <text evidence="1">The sequence shown here is derived from an EMBL/GenBank/DDBJ whole genome shotgun (WGS) entry which is preliminary data.</text>
</comment>
<name>A0ACC2AMP8_DIPCM</name>
<evidence type="ECO:0000313" key="2">
    <source>
        <dbReference type="Proteomes" id="UP001162992"/>
    </source>
</evidence>
<protein>
    <submittedName>
        <fullName evidence="1">Uncharacterized protein</fullName>
    </submittedName>
</protein>
<gene>
    <name evidence="1" type="ORF">O6H91_20G010000</name>
</gene>
<dbReference type="EMBL" id="CM055111">
    <property type="protein sequence ID" value="KAJ7518824.1"/>
    <property type="molecule type" value="Genomic_DNA"/>
</dbReference>
<reference evidence="2" key="1">
    <citation type="journal article" date="2024" name="Proc. Natl. Acad. Sci. U.S.A.">
        <title>Extraordinary preservation of gene collinearity over three hundred million years revealed in homosporous lycophytes.</title>
        <authorList>
            <person name="Li C."/>
            <person name="Wickell D."/>
            <person name="Kuo L.Y."/>
            <person name="Chen X."/>
            <person name="Nie B."/>
            <person name="Liao X."/>
            <person name="Peng D."/>
            <person name="Ji J."/>
            <person name="Jenkins J."/>
            <person name="Williams M."/>
            <person name="Shu S."/>
            <person name="Plott C."/>
            <person name="Barry K."/>
            <person name="Rajasekar S."/>
            <person name="Grimwood J."/>
            <person name="Han X."/>
            <person name="Sun S."/>
            <person name="Hou Z."/>
            <person name="He W."/>
            <person name="Dai G."/>
            <person name="Sun C."/>
            <person name="Schmutz J."/>
            <person name="Leebens-Mack J.H."/>
            <person name="Li F.W."/>
            <person name="Wang L."/>
        </authorList>
    </citation>
    <scope>NUCLEOTIDE SEQUENCE [LARGE SCALE GENOMIC DNA]</scope>
    <source>
        <strain evidence="2">cv. PW_Plant_1</strain>
    </source>
</reference>
<proteinExistence type="predicted"/>
<organism evidence="1 2">
    <name type="scientific">Diphasiastrum complanatum</name>
    <name type="common">Issler's clubmoss</name>
    <name type="synonym">Lycopodium complanatum</name>
    <dbReference type="NCBI Taxonomy" id="34168"/>
    <lineage>
        <taxon>Eukaryota</taxon>
        <taxon>Viridiplantae</taxon>
        <taxon>Streptophyta</taxon>
        <taxon>Embryophyta</taxon>
        <taxon>Tracheophyta</taxon>
        <taxon>Lycopodiopsida</taxon>
        <taxon>Lycopodiales</taxon>
        <taxon>Lycopodiaceae</taxon>
        <taxon>Lycopodioideae</taxon>
        <taxon>Diphasiastrum</taxon>
    </lineage>
</organism>